<reference evidence="2 3" key="1">
    <citation type="journal article" date="2011" name="Plasmid">
        <title>Streptomyces turgidiscabies Car8 contains a modular pathogenicity island that shares virulence genes with other actinobacterial plant pathogens.</title>
        <authorList>
            <person name="Huguet-Tapia J.C."/>
            <person name="Badger J.H."/>
            <person name="Loria R."/>
            <person name="Pettis G.S."/>
        </authorList>
    </citation>
    <scope>NUCLEOTIDE SEQUENCE [LARGE SCALE GENOMIC DNA]</scope>
    <source>
        <strain evidence="2 3">Car8</strain>
    </source>
</reference>
<feature type="compositionally biased region" description="Basic and acidic residues" evidence="1">
    <location>
        <begin position="15"/>
        <end position="43"/>
    </location>
</feature>
<evidence type="ECO:0000256" key="1">
    <source>
        <dbReference type="SAM" id="MobiDB-lite"/>
    </source>
</evidence>
<feature type="region of interest" description="Disordered" evidence="1">
    <location>
        <begin position="75"/>
        <end position="107"/>
    </location>
</feature>
<name>L7FDW5_STRT8</name>
<evidence type="ECO:0000313" key="3">
    <source>
        <dbReference type="Proteomes" id="UP000010931"/>
    </source>
</evidence>
<proteinExistence type="predicted"/>
<keyword evidence="3" id="KW-1185">Reference proteome</keyword>
<protein>
    <submittedName>
        <fullName evidence="2">Uncharacterized protein</fullName>
    </submittedName>
</protein>
<comment type="caution">
    <text evidence="2">The sequence shown here is derived from an EMBL/GenBank/DDBJ whole genome shotgun (WGS) entry which is preliminary data.</text>
</comment>
<gene>
    <name evidence="2" type="ORF">STRTUCAR8_01207</name>
</gene>
<evidence type="ECO:0000313" key="2">
    <source>
        <dbReference type="EMBL" id="ELP69286.1"/>
    </source>
</evidence>
<sequence length="137" mass="14643">MRPVQVQRLAQGTEDGGHRRQVVDEVVRQRRGHTEPGEIDGDHLALGGEDVDHRVPGLPVVPDAVQQEKRFAGAHTRVRQGHGPGLGRRAVRRGDLEGDGGGHGAAPLRTRLRSCVAVRVAVHGDRVDSLSANATDG</sequence>
<dbReference type="Proteomes" id="UP000010931">
    <property type="component" value="Unassembled WGS sequence"/>
</dbReference>
<accession>L7FDW5</accession>
<dbReference type="EMBL" id="AEJB01000155">
    <property type="protein sequence ID" value="ELP69286.1"/>
    <property type="molecule type" value="Genomic_DNA"/>
</dbReference>
<feature type="region of interest" description="Disordered" evidence="1">
    <location>
        <begin position="1"/>
        <end position="44"/>
    </location>
</feature>
<organism evidence="2 3">
    <name type="scientific">Streptomyces turgidiscabies (strain Car8)</name>
    <dbReference type="NCBI Taxonomy" id="698760"/>
    <lineage>
        <taxon>Bacteria</taxon>
        <taxon>Bacillati</taxon>
        <taxon>Actinomycetota</taxon>
        <taxon>Actinomycetes</taxon>
        <taxon>Kitasatosporales</taxon>
        <taxon>Streptomycetaceae</taxon>
        <taxon>Streptomyces</taxon>
    </lineage>
</organism>
<dbReference type="AlphaFoldDB" id="L7FDW5"/>